<dbReference type="GO" id="GO:0003677">
    <property type="term" value="F:DNA binding"/>
    <property type="evidence" value="ECO:0007669"/>
    <property type="project" value="InterPro"/>
</dbReference>
<dbReference type="GO" id="GO:0004527">
    <property type="term" value="F:exonuclease activity"/>
    <property type="evidence" value="ECO:0007669"/>
    <property type="project" value="UniProtKB-KW"/>
</dbReference>
<dbReference type="InterPro" id="IPR012337">
    <property type="entry name" value="RNaseH-like_sf"/>
</dbReference>
<dbReference type="Pfam" id="PF00929">
    <property type="entry name" value="RNase_T"/>
    <property type="match status" value="1"/>
</dbReference>
<dbReference type="InterPro" id="IPR006054">
    <property type="entry name" value="DnaQ"/>
</dbReference>
<dbReference type="NCBIfam" id="NF005907">
    <property type="entry name" value="PRK07883.1-5"/>
    <property type="match status" value="1"/>
</dbReference>
<dbReference type="FunFam" id="3.30.420.10:FF:000045">
    <property type="entry name" value="3'-5' exonuclease DinG"/>
    <property type="match status" value="1"/>
</dbReference>
<organism evidence="4 5">
    <name type="scientific">Cellulomonas pakistanensis</name>
    <dbReference type="NCBI Taxonomy" id="992287"/>
    <lineage>
        <taxon>Bacteria</taxon>
        <taxon>Bacillati</taxon>
        <taxon>Actinomycetota</taxon>
        <taxon>Actinomycetes</taxon>
        <taxon>Micrococcales</taxon>
        <taxon>Cellulomonadaceae</taxon>
        <taxon>Cellulomonas</taxon>
    </lineage>
</organism>
<evidence type="ECO:0000313" key="4">
    <source>
        <dbReference type="EMBL" id="GIG36650.1"/>
    </source>
</evidence>
<protein>
    <recommendedName>
        <fullName evidence="3">GIY-YIG domain-containing protein</fullName>
    </recommendedName>
</protein>
<dbReference type="NCBIfam" id="TIGR00573">
    <property type="entry name" value="dnaq"/>
    <property type="match status" value="1"/>
</dbReference>
<comment type="caution">
    <text evidence="4">The sequence shown here is derived from an EMBL/GenBank/DDBJ whole genome shotgun (WGS) entry which is preliminary data.</text>
</comment>
<dbReference type="CDD" id="cd06127">
    <property type="entry name" value="DEDDh"/>
    <property type="match status" value="1"/>
</dbReference>
<keyword evidence="1" id="KW-0540">Nuclease</keyword>
<keyword evidence="1" id="KW-0378">Hydrolase</keyword>
<name>A0A919PBR9_9CELL</name>
<gene>
    <name evidence="4" type="ORF">Cpa01nite_20310</name>
</gene>
<dbReference type="GO" id="GO:0009380">
    <property type="term" value="C:excinuclease repair complex"/>
    <property type="evidence" value="ECO:0007669"/>
    <property type="project" value="TreeGrafter"/>
</dbReference>
<dbReference type="GO" id="GO:0006260">
    <property type="term" value="P:DNA replication"/>
    <property type="evidence" value="ECO:0007669"/>
    <property type="project" value="InterPro"/>
</dbReference>
<evidence type="ECO:0000256" key="1">
    <source>
        <dbReference type="ARBA" id="ARBA00022839"/>
    </source>
</evidence>
<feature type="region of interest" description="Disordered" evidence="2">
    <location>
        <begin position="646"/>
        <end position="739"/>
    </location>
</feature>
<dbReference type="Gene3D" id="3.40.1440.10">
    <property type="entry name" value="GIY-YIG endonuclease"/>
    <property type="match status" value="1"/>
</dbReference>
<dbReference type="InterPro" id="IPR035901">
    <property type="entry name" value="GIY-YIG_endonuc_sf"/>
</dbReference>
<feature type="compositionally biased region" description="Low complexity" evidence="2">
    <location>
        <begin position="677"/>
        <end position="689"/>
    </location>
</feature>
<dbReference type="PANTHER" id="PTHR30562">
    <property type="entry name" value="UVRC/OXIDOREDUCTASE"/>
    <property type="match status" value="1"/>
</dbReference>
<keyword evidence="1" id="KW-0269">Exonuclease</keyword>
<dbReference type="InterPro" id="IPR050066">
    <property type="entry name" value="UvrABC_protein_C"/>
</dbReference>
<keyword evidence="5" id="KW-1185">Reference proteome</keyword>
<dbReference type="InterPro" id="IPR036397">
    <property type="entry name" value="RNaseH_sf"/>
</dbReference>
<proteinExistence type="predicted"/>
<dbReference type="CDD" id="cd10434">
    <property type="entry name" value="GIY-YIG_UvrC_Cho"/>
    <property type="match status" value="1"/>
</dbReference>
<dbReference type="SMART" id="SM00479">
    <property type="entry name" value="EXOIII"/>
    <property type="match status" value="1"/>
</dbReference>
<dbReference type="PROSITE" id="PS50164">
    <property type="entry name" value="GIY_YIG"/>
    <property type="match status" value="1"/>
</dbReference>
<dbReference type="Pfam" id="PF01541">
    <property type="entry name" value="GIY-YIG"/>
    <property type="match status" value="1"/>
</dbReference>
<dbReference type="AlphaFoldDB" id="A0A919PBR9"/>
<feature type="compositionally biased region" description="Gly residues" evidence="2">
    <location>
        <begin position="695"/>
        <end position="705"/>
    </location>
</feature>
<dbReference type="PANTHER" id="PTHR30562:SF1">
    <property type="entry name" value="UVRABC SYSTEM PROTEIN C"/>
    <property type="match status" value="1"/>
</dbReference>
<dbReference type="SUPFAM" id="SSF53098">
    <property type="entry name" value="Ribonuclease H-like"/>
    <property type="match status" value="1"/>
</dbReference>
<dbReference type="SMART" id="SM00465">
    <property type="entry name" value="GIYc"/>
    <property type="match status" value="1"/>
</dbReference>
<dbReference type="GO" id="GO:0006289">
    <property type="term" value="P:nucleotide-excision repair"/>
    <property type="evidence" value="ECO:0007669"/>
    <property type="project" value="InterPro"/>
</dbReference>
<sequence length="739" mass="76335">MSEGAVSVRRMVHRSPVPPRVDLAAPQTGRPVQVTLDEIGTPLHEVTFVVVDLETTGAAPGSSAITEVGAVKVRGGEVLGEFQTLVDPGGPVPAQIQVLTGITTAMVIGAPRIAEVLPSFLEFARGSVLVAHNAPFDVGFLKAAAAETGHAWPGFAVVDTVRLARRVVTRDEAPNHKLSTLAGLFHASTTPEHRALADARATVDVLHALLSRLAPLGITHLEDLATAADPVPADVRRKRTLADGLPDLPGVYLFRGPKDEVLYVGTSTSLRKRVRSYFTAAEKRSRMREMVRVAQAVTPVVCATPLEAQVRELRLIAEHNPRYNRRSRSPERMPWVRLTAEAYPRLSIVRDVRGDATHIGPFASQSAAQSAVEALHDAFAIRRCTARLPLVPAPGASACHLAEIGRCPAPCVRPEAAEEYARTVNGVRGAMLADPAAVVGAHTARIDALVGQERFEEAVTVRDRLAAFLRGSARSQRLAPLATCAELVAARRTDTGGWEVVLVRHGRLAGTALVPRGSDPMAAVESLRVTGEHVPPPVAPAPAGHPEEADLVLAWLGRPGVRIVGVSEPWAYPVRSAQARTDPADAVAAGRAAAEALGEAVDAVDGAGAGVAGDEARAERDARFAAEAARAGAGFGLGGASGLGGTPGLGGAASGPGRTPERDGMPSGLGRTPELDGMPGQAAAPGAGATHRTGDLGGAGVGLAGLPGLRRASELAGPTSRADDAAGPEDPAAGAAGAA</sequence>
<dbReference type="Proteomes" id="UP000642125">
    <property type="component" value="Unassembled WGS sequence"/>
</dbReference>
<dbReference type="InterPro" id="IPR000305">
    <property type="entry name" value="GIY-YIG_endonuc"/>
</dbReference>
<dbReference type="NCBIfam" id="NF005905">
    <property type="entry name" value="PRK07883.1-3"/>
    <property type="match status" value="1"/>
</dbReference>
<evidence type="ECO:0000313" key="5">
    <source>
        <dbReference type="Proteomes" id="UP000642125"/>
    </source>
</evidence>
<dbReference type="InterPro" id="IPR013520">
    <property type="entry name" value="Ribonucl_H"/>
</dbReference>
<evidence type="ECO:0000256" key="2">
    <source>
        <dbReference type="SAM" id="MobiDB-lite"/>
    </source>
</evidence>
<dbReference type="SUPFAM" id="SSF82771">
    <property type="entry name" value="GIY-YIG endonuclease"/>
    <property type="match status" value="1"/>
</dbReference>
<evidence type="ECO:0000259" key="3">
    <source>
        <dbReference type="PROSITE" id="PS50164"/>
    </source>
</evidence>
<dbReference type="GO" id="GO:0003887">
    <property type="term" value="F:DNA-directed DNA polymerase activity"/>
    <property type="evidence" value="ECO:0007669"/>
    <property type="project" value="InterPro"/>
</dbReference>
<dbReference type="Gene3D" id="3.30.420.10">
    <property type="entry name" value="Ribonuclease H-like superfamily/Ribonuclease H"/>
    <property type="match status" value="1"/>
</dbReference>
<accession>A0A919PBR9</accession>
<feature type="compositionally biased region" description="Low complexity" evidence="2">
    <location>
        <begin position="728"/>
        <end position="739"/>
    </location>
</feature>
<dbReference type="InterPro" id="IPR047296">
    <property type="entry name" value="GIY-YIG_UvrC_Cho"/>
</dbReference>
<reference evidence="4" key="1">
    <citation type="submission" date="2021-01" db="EMBL/GenBank/DDBJ databases">
        <title>Whole genome shotgun sequence of Cellulomonas pakistanensis NBRC 110800.</title>
        <authorList>
            <person name="Komaki H."/>
            <person name="Tamura T."/>
        </authorList>
    </citation>
    <scope>NUCLEOTIDE SEQUENCE</scope>
    <source>
        <strain evidence="4">NBRC 110800</strain>
    </source>
</reference>
<feature type="domain" description="GIY-YIG" evidence="3">
    <location>
        <begin position="247"/>
        <end position="325"/>
    </location>
</feature>
<dbReference type="EMBL" id="BONO01000014">
    <property type="protein sequence ID" value="GIG36650.1"/>
    <property type="molecule type" value="Genomic_DNA"/>
</dbReference>